<evidence type="ECO:0000313" key="4">
    <source>
        <dbReference type="Proteomes" id="UP001597301"/>
    </source>
</evidence>
<dbReference type="EMBL" id="JBHUEO010000037">
    <property type="protein sequence ID" value="MFD1707598.1"/>
    <property type="molecule type" value="Genomic_DNA"/>
</dbReference>
<accession>A0ABW4KJC8</accession>
<feature type="domain" description="Uncharacterized protein YyaB-like PH" evidence="2">
    <location>
        <begin position="56"/>
        <end position="129"/>
    </location>
</feature>
<organism evidence="3 4">
    <name type="scientific">Siminovitchia sediminis</name>
    <dbReference type="NCBI Taxonomy" id="1274353"/>
    <lineage>
        <taxon>Bacteria</taxon>
        <taxon>Bacillati</taxon>
        <taxon>Bacillota</taxon>
        <taxon>Bacilli</taxon>
        <taxon>Bacillales</taxon>
        <taxon>Bacillaceae</taxon>
        <taxon>Siminovitchia</taxon>
    </lineage>
</organism>
<proteinExistence type="predicted"/>
<feature type="transmembrane region" description="Helical" evidence="1">
    <location>
        <begin position="9"/>
        <end position="30"/>
    </location>
</feature>
<keyword evidence="1" id="KW-1133">Transmembrane helix</keyword>
<gene>
    <name evidence="3" type="ORF">ACFSCZ_12775</name>
</gene>
<dbReference type="InterPro" id="IPR009589">
    <property type="entry name" value="PH_YyaB-like"/>
</dbReference>
<comment type="caution">
    <text evidence="3">The sequence shown here is derived from an EMBL/GenBank/DDBJ whole genome shotgun (WGS) entry which is preliminary data.</text>
</comment>
<sequence length="137" mass="16274">MEFSSRRDIWIGSVWWASIGLFIWLLYKSLFVELDLLGLFFSIIFIGFFGWIWFHTKYIISGDELFIIFGPIKKTIPIHDIRSARFTTNPISSPSLSIYKIEINYGKYDTISISPKRREDFLEHLLRKNPHIKRIEV</sequence>
<evidence type="ECO:0000259" key="2">
    <source>
        <dbReference type="Pfam" id="PF06713"/>
    </source>
</evidence>
<keyword evidence="4" id="KW-1185">Reference proteome</keyword>
<feature type="transmembrane region" description="Helical" evidence="1">
    <location>
        <begin position="36"/>
        <end position="54"/>
    </location>
</feature>
<dbReference type="Pfam" id="PF06713">
    <property type="entry name" value="bPH_4"/>
    <property type="match status" value="1"/>
</dbReference>
<keyword evidence="1" id="KW-0812">Transmembrane</keyword>
<dbReference type="Proteomes" id="UP001597301">
    <property type="component" value="Unassembled WGS sequence"/>
</dbReference>
<dbReference type="RefSeq" id="WP_380774318.1">
    <property type="nucleotide sequence ID" value="NZ_JBHUEO010000037.1"/>
</dbReference>
<name>A0ABW4KJC8_9BACI</name>
<evidence type="ECO:0000256" key="1">
    <source>
        <dbReference type="SAM" id="Phobius"/>
    </source>
</evidence>
<keyword evidence="1" id="KW-0472">Membrane</keyword>
<reference evidence="4" key="1">
    <citation type="journal article" date="2019" name="Int. J. Syst. Evol. Microbiol.">
        <title>The Global Catalogue of Microorganisms (GCM) 10K type strain sequencing project: providing services to taxonomists for standard genome sequencing and annotation.</title>
        <authorList>
            <consortium name="The Broad Institute Genomics Platform"/>
            <consortium name="The Broad Institute Genome Sequencing Center for Infectious Disease"/>
            <person name="Wu L."/>
            <person name="Ma J."/>
        </authorList>
    </citation>
    <scope>NUCLEOTIDE SEQUENCE [LARGE SCALE GENOMIC DNA]</scope>
    <source>
        <strain evidence="4">CGMCC 1.12295</strain>
    </source>
</reference>
<protein>
    <submittedName>
        <fullName evidence="3">PH domain-containing protein</fullName>
    </submittedName>
</protein>
<evidence type="ECO:0000313" key="3">
    <source>
        <dbReference type="EMBL" id="MFD1707598.1"/>
    </source>
</evidence>